<sequence>MPADTNPSGDIFGGWLLSQMDIAGATVAVERSAGRVVTIAVEGMSFLKPVHVGDLVSFYAVIEKTGRTSIRVRIDAWAKRGRTGSEERVTEGVFTYVAIDEDRRSRPLPSV</sequence>
<protein>
    <recommendedName>
        <fullName evidence="4">HotDog ACOT-type domain-containing protein</fullName>
    </recommendedName>
</protein>
<dbReference type="Proteomes" id="UP000033774">
    <property type="component" value="Unassembled WGS sequence"/>
</dbReference>
<comment type="caution">
    <text evidence="5">The sequence shown here is derived from an EMBL/GenBank/DDBJ whole genome shotgun (WGS) entry which is preliminary data.</text>
</comment>
<dbReference type="PROSITE" id="PS51770">
    <property type="entry name" value="HOTDOG_ACOT"/>
    <property type="match status" value="1"/>
</dbReference>
<evidence type="ECO:0000313" key="6">
    <source>
        <dbReference type="Proteomes" id="UP000033774"/>
    </source>
</evidence>
<name>A0A0F3IT20_9PROT</name>
<dbReference type="EMBL" id="LAJY01000231">
    <property type="protein sequence ID" value="KJV09693.1"/>
    <property type="molecule type" value="Genomic_DNA"/>
</dbReference>
<dbReference type="Pfam" id="PF03061">
    <property type="entry name" value="4HBT"/>
    <property type="match status" value="1"/>
</dbReference>
<evidence type="ECO:0000259" key="4">
    <source>
        <dbReference type="PROSITE" id="PS51770"/>
    </source>
</evidence>
<evidence type="ECO:0000313" key="5">
    <source>
        <dbReference type="EMBL" id="KJV09693.1"/>
    </source>
</evidence>
<evidence type="ECO:0000256" key="3">
    <source>
        <dbReference type="PROSITE-ProRule" id="PRU01106"/>
    </source>
</evidence>
<evidence type="ECO:0000256" key="2">
    <source>
        <dbReference type="ARBA" id="ARBA00022801"/>
    </source>
</evidence>
<feature type="domain" description="HotDog ACOT-type" evidence="4">
    <location>
        <begin position="1"/>
        <end position="102"/>
    </location>
</feature>
<organism evidence="5 6">
    <name type="scientific">Elstera litoralis</name>
    <dbReference type="NCBI Taxonomy" id="552518"/>
    <lineage>
        <taxon>Bacteria</taxon>
        <taxon>Pseudomonadati</taxon>
        <taxon>Pseudomonadota</taxon>
        <taxon>Alphaproteobacteria</taxon>
        <taxon>Rhodospirillales</taxon>
        <taxon>Rhodospirillaceae</taxon>
        <taxon>Elstera</taxon>
    </lineage>
</organism>
<dbReference type="RefSeq" id="WP_045775703.1">
    <property type="nucleotide sequence ID" value="NZ_LAJY01000231.1"/>
</dbReference>
<dbReference type="GO" id="GO:0005829">
    <property type="term" value="C:cytosol"/>
    <property type="evidence" value="ECO:0007669"/>
    <property type="project" value="TreeGrafter"/>
</dbReference>
<dbReference type="GO" id="GO:0009062">
    <property type="term" value="P:fatty acid catabolic process"/>
    <property type="evidence" value="ECO:0007669"/>
    <property type="project" value="TreeGrafter"/>
</dbReference>
<dbReference type="PATRIC" id="fig|552518.3.peg.1352"/>
<evidence type="ECO:0000256" key="1">
    <source>
        <dbReference type="ARBA" id="ARBA00010458"/>
    </source>
</evidence>
<dbReference type="InterPro" id="IPR006683">
    <property type="entry name" value="Thioestr_dom"/>
</dbReference>
<accession>A0A0F3IT20</accession>
<dbReference type="InterPro" id="IPR029069">
    <property type="entry name" value="HotDog_dom_sf"/>
</dbReference>
<dbReference type="Gene3D" id="3.10.129.10">
    <property type="entry name" value="Hotdog Thioesterase"/>
    <property type="match status" value="1"/>
</dbReference>
<keyword evidence="2 3" id="KW-0378">Hydrolase</keyword>
<reference evidence="5 6" key="1">
    <citation type="submission" date="2015-03" db="EMBL/GenBank/DDBJ databases">
        <title>Draft genome sequence of Elstera litoralis.</title>
        <authorList>
            <person name="Rahalkar M.C."/>
            <person name="Dhakephalkar P.K."/>
            <person name="Pore S.D."/>
            <person name="Arora P."/>
            <person name="Kapse N.G."/>
            <person name="Pandit P.S."/>
        </authorList>
    </citation>
    <scope>NUCLEOTIDE SEQUENCE [LARGE SCALE GENOMIC DNA]</scope>
    <source>
        <strain evidence="5 6">Dia-1</strain>
    </source>
</reference>
<comment type="similarity">
    <text evidence="1">Belongs to the acyl coenzyme A hydrolase family.</text>
</comment>
<proteinExistence type="inferred from homology"/>
<dbReference type="GO" id="GO:0052816">
    <property type="term" value="F:long-chain fatty acyl-CoA hydrolase activity"/>
    <property type="evidence" value="ECO:0007669"/>
    <property type="project" value="TreeGrafter"/>
</dbReference>
<gene>
    <name evidence="5" type="ORF">VZ95_09890</name>
</gene>
<dbReference type="GO" id="GO:0006637">
    <property type="term" value="P:acyl-CoA metabolic process"/>
    <property type="evidence" value="ECO:0007669"/>
    <property type="project" value="TreeGrafter"/>
</dbReference>
<dbReference type="PANTHER" id="PTHR11049">
    <property type="entry name" value="ACYL COENZYME A THIOESTER HYDROLASE"/>
    <property type="match status" value="1"/>
</dbReference>
<keyword evidence="6" id="KW-1185">Reference proteome</keyword>
<dbReference type="PANTHER" id="PTHR11049:SF5">
    <property type="entry name" value="ACYL-COA THIOESTER HYDROLASE YCIA"/>
    <property type="match status" value="1"/>
</dbReference>
<dbReference type="CDD" id="cd03442">
    <property type="entry name" value="BFIT_BACH"/>
    <property type="match status" value="1"/>
</dbReference>
<dbReference type="AlphaFoldDB" id="A0A0F3IT20"/>
<dbReference type="InterPro" id="IPR040170">
    <property type="entry name" value="Cytosol_ACT"/>
</dbReference>
<dbReference type="InterPro" id="IPR033120">
    <property type="entry name" value="HOTDOG_ACOT"/>
</dbReference>
<dbReference type="SUPFAM" id="SSF54637">
    <property type="entry name" value="Thioesterase/thiol ester dehydrase-isomerase"/>
    <property type="match status" value="1"/>
</dbReference>